<evidence type="ECO:0000313" key="1">
    <source>
        <dbReference type="EMBL" id="CAB1423566.1"/>
    </source>
</evidence>
<dbReference type="Proteomes" id="UP001153269">
    <property type="component" value="Unassembled WGS sequence"/>
</dbReference>
<proteinExistence type="predicted"/>
<gene>
    <name evidence="1" type="ORF">PLEPLA_LOCUS11486</name>
</gene>
<comment type="caution">
    <text evidence="1">The sequence shown here is derived from an EMBL/GenBank/DDBJ whole genome shotgun (WGS) entry which is preliminary data.</text>
</comment>
<organism evidence="1 2">
    <name type="scientific">Pleuronectes platessa</name>
    <name type="common">European plaice</name>
    <dbReference type="NCBI Taxonomy" id="8262"/>
    <lineage>
        <taxon>Eukaryota</taxon>
        <taxon>Metazoa</taxon>
        <taxon>Chordata</taxon>
        <taxon>Craniata</taxon>
        <taxon>Vertebrata</taxon>
        <taxon>Euteleostomi</taxon>
        <taxon>Actinopterygii</taxon>
        <taxon>Neopterygii</taxon>
        <taxon>Teleostei</taxon>
        <taxon>Neoteleostei</taxon>
        <taxon>Acanthomorphata</taxon>
        <taxon>Carangaria</taxon>
        <taxon>Pleuronectiformes</taxon>
        <taxon>Pleuronectoidei</taxon>
        <taxon>Pleuronectidae</taxon>
        <taxon>Pleuronectes</taxon>
    </lineage>
</organism>
<sequence length="142" mass="15693">MPAAGELRCVDAAIESVLEDIDSAFILKEEHRTRSLHGFVPVTPEAEAPRCAKAASRCFSLRCNRHKVLTWEWMGASCYLRLGAALKCPFMSLPSLDEDERGRAGGLGLQGRHIDAIMIAFNQTHDQMEGFLLGRQKHGVSI</sequence>
<dbReference type="EMBL" id="CADEAL010000666">
    <property type="protein sequence ID" value="CAB1423566.1"/>
    <property type="molecule type" value="Genomic_DNA"/>
</dbReference>
<accession>A0A9N7U3X1</accession>
<keyword evidence="2" id="KW-1185">Reference proteome</keyword>
<evidence type="ECO:0000313" key="2">
    <source>
        <dbReference type="Proteomes" id="UP001153269"/>
    </source>
</evidence>
<name>A0A9N7U3X1_PLEPL</name>
<dbReference type="AlphaFoldDB" id="A0A9N7U3X1"/>
<reference evidence="1" key="1">
    <citation type="submission" date="2020-03" db="EMBL/GenBank/DDBJ databases">
        <authorList>
            <person name="Weist P."/>
        </authorList>
    </citation>
    <scope>NUCLEOTIDE SEQUENCE</scope>
</reference>
<protein>
    <submittedName>
        <fullName evidence="1">Uncharacterized protein</fullName>
    </submittedName>
</protein>